<accession>A0A6A7AV49</accession>
<reference evidence="2" key="1">
    <citation type="submission" date="2020-01" db="EMBL/GenBank/DDBJ databases">
        <authorList>
            <consortium name="DOE Joint Genome Institute"/>
            <person name="Haridas S."/>
            <person name="Albert R."/>
            <person name="Binder M."/>
            <person name="Bloem J."/>
            <person name="Labutti K."/>
            <person name="Salamov A."/>
            <person name="Andreopoulos B."/>
            <person name="Baker S.E."/>
            <person name="Barry K."/>
            <person name="Bills G."/>
            <person name="Bluhm B.H."/>
            <person name="Cannon C."/>
            <person name="Castanera R."/>
            <person name="Culley D.E."/>
            <person name="Daum C."/>
            <person name="Ezra D."/>
            <person name="Gonzalez J.B."/>
            <person name="Henrissat B."/>
            <person name="Kuo A."/>
            <person name="Liang C."/>
            <person name="Lipzen A."/>
            <person name="Lutzoni F."/>
            <person name="Magnuson J."/>
            <person name="Mondo S."/>
            <person name="Nolan M."/>
            <person name="Ohm R."/>
            <person name="Pangilinan J."/>
            <person name="Park H.-J."/>
            <person name="Ramirez L."/>
            <person name="Alfaro M."/>
            <person name="Sun H."/>
            <person name="Tritt A."/>
            <person name="Yoshinaga Y."/>
            <person name="Zwiers L.-H."/>
            <person name="Turgeon B.G."/>
            <person name="Goodwin S.B."/>
            <person name="Spatafora J.W."/>
            <person name="Crous P.W."/>
            <person name="Grigoriev I.V."/>
        </authorList>
    </citation>
    <scope>NUCLEOTIDE SEQUENCE</scope>
    <source>
        <strain evidence="2">IPT5</strain>
    </source>
</reference>
<keyword evidence="3" id="KW-1185">Reference proteome</keyword>
<feature type="region of interest" description="Disordered" evidence="1">
    <location>
        <begin position="1"/>
        <end position="72"/>
    </location>
</feature>
<evidence type="ECO:0000313" key="3">
    <source>
        <dbReference type="Proteomes" id="UP000799423"/>
    </source>
</evidence>
<feature type="region of interest" description="Disordered" evidence="1">
    <location>
        <begin position="113"/>
        <end position="159"/>
    </location>
</feature>
<name>A0A6A7AV49_9PLEO</name>
<sequence length="213" mass="21954">MNTNVADDDTLRQGSETTTRSLDERGEVPNSTAASSTLVDISAQAVPPPPPPPPPKSTSTTPATTATNSLSSLFTAIKSGTTLRPVPVGSIKDNSAAQAGQVIYAPSAHSKAVTAHERAQTQHEAQAHNDTGDSGSGSGSEVDWTAIDDGASEIGGPGREFRERIGGSLGGMLIPGRIGGEGWESGFGLTKQDDDEDGMEVFGRLAVQIARED</sequence>
<evidence type="ECO:0000256" key="1">
    <source>
        <dbReference type="SAM" id="MobiDB-lite"/>
    </source>
</evidence>
<proteinExistence type="predicted"/>
<feature type="compositionally biased region" description="Pro residues" evidence="1">
    <location>
        <begin position="46"/>
        <end position="56"/>
    </location>
</feature>
<organism evidence="2 3">
    <name type="scientific">Plenodomus tracheiphilus IPT5</name>
    <dbReference type="NCBI Taxonomy" id="1408161"/>
    <lineage>
        <taxon>Eukaryota</taxon>
        <taxon>Fungi</taxon>
        <taxon>Dikarya</taxon>
        <taxon>Ascomycota</taxon>
        <taxon>Pezizomycotina</taxon>
        <taxon>Dothideomycetes</taxon>
        <taxon>Pleosporomycetidae</taxon>
        <taxon>Pleosporales</taxon>
        <taxon>Pleosporineae</taxon>
        <taxon>Leptosphaeriaceae</taxon>
        <taxon>Plenodomus</taxon>
    </lineage>
</organism>
<dbReference type="AlphaFoldDB" id="A0A6A7AV49"/>
<protein>
    <submittedName>
        <fullName evidence="2">Uncharacterized protein</fullName>
    </submittedName>
</protein>
<feature type="compositionally biased region" description="Polar residues" evidence="1">
    <location>
        <begin position="29"/>
        <end position="39"/>
    </location>
</feature>
<gene>
    <name evidence="2" type="ORF">T440DRAFT_557646</name>
</gene>
<feature type="compositionally biased region" description="Basic and acidic residues" evidence="1">
    <location>
        <begin position="114"/>
        <end position="131"/>
    </location>
</feature>
<evidence type="ECO:0000313" key="2">
    <source>
        <dbReference type="EMBL" id="KAF2847146.1"/>
    </source>
</evidence>
<dbReference type="Proteomes" id="UP000799423">
    <property type="component" value="Unassembled WGS sequence"/>
</dbReference>
<dbReference type="EMBL" id="MU006328">
    <property type="protein sequence ID" value="KAF2847146.1"/>
    <property type="molecule type" value="Genomic_DNA"/>
</dbReference>
<feature type="compositionally biased region" description="Low complexity" evidence="1">
    <location>
        <begin position="57"/>
        <end position="72"/>
    </location>
</feature>